<evidence type="ECO:0000256" key="1">
    <source>
        <dbReference type="ARBA" id="ARBA00008136"/>
    </source>
</evidence>
<evidence type="ECO:0000256" key="3">
    <source>
        <dbReference type="ARBA" id="ARBA00022763"/>
    </source>
</evidence>
<dbReference type="InterPro" id="IPR036590">
    <property type="entry name" value="SRAP-like"/>
</dbReference>
<organism evidence="9 10">
    <name type="scientific">Schinkia azotoformans MEV2011</name>
    <dbReference type="NCBI Taxonomy" id="1348973"/>
    <lineage>
        <taxon>Bacteria</taxon>
        <taxon>Bacillati</taxon>
        <taxon>Bacillota</taxon>
        <taxon>Bacilli</taxon>
        <taxon>Bacillales</taxon>
        <taxon>Bacillaceae</taxon>
        <taxon>Calidifontibacillus/Schinkia group</taxon>
        <taxon>Schinkia</taxon>
    </lineage>
</organism>
<evidence type="ECO:0000256" key="2">
    <source>
        <dbReference type="ARBA" id="ARBA00022670"/>
    </source>
</evidence>
<dbReference type="EMBL" id="JJRY01000014">
    <property type="protein sequence ID" value="KEF37458.1"/>
    <property type="molecule type" value="Genomic_DNA"/>
</dbReference>
<dbReference type="PANTHER" id="PTHR13604">
    <property type="entry name" value="DC12-RELATED"/>
    <property type="match status" value="1"/>
</dbReference>
<evidence type="ECO:0000256" key="4">
    <source>
        <dbReference type="ARBA" id="ARBA00022801"/>
    </source>
</evidence>
<dbReference type="EC" id="3.4.-.-" evidence="8"/>
<evidence type="ECO:0000256" key="7">
    <source>
        <dbReference type="ARBA" id="ARBA00023239"/>
    </source>
</evidence>
<gene>
    <name evidence="9" type="ORF">M670_03266</name>
</gene>
<keyword evidence="2 8" id="KW-0645">Protease</keyword>
<keyword evidence="6" id="KW-0238">DNA-binding</keyword>
<dbReference type="GO" id="GO:0006508">
    <property type="term" value="P:proteolysis"/>
    <property type="evidence" value="ECO:0007669"/>
    <property type="project" value="UniProtKB-KW"/>
</dbReference>
<dbReference type="Gene3D" id="3.90.1680.10">
    <property type="entry name" value="SOS response associated peptidase-like"/>
    <property type="match status" value="1"/>
</dbReference>
<dbReference type="GO" id="GO:0106300">
    <property type="term" value="P:protein-DNA covalent cross-linking repair"/>
    <property type="evidence" value="ECO:0007669"/>
    <property type="project" value="InterPro"/>
</dbReference>
<dbReference type="Proteomes" id="UP000027936">
    <property type="component" value="Unassembled WGS sequence"/>
</dbReference>
<accession>A0A072NKK2</accession>
<dbReference type="PANTHER" id="PTHR13604:SF0">
    <property type="entry name" value="ABASIC SITE PROCESSING PROTEIN HMCES"/>
    <property type="match status" value="1"/>
</dbReference>
<comment type="similarity">
    <text evidence="1 8">Belongs to the SOS response-associated peptidase family.</text>
</comment>
<evidence type="ECO:0000256" key="8">
    <source>
        <dbReference type="RuleBase" id="RU364100"/>
    </source>
</evidence>
<dbReference type="RefSeq" id="WP_035196791.1">
    <property type="nucleotide sequence ID" value="NZ_JJRY01000014.1"/>
</dbReference>
<evidence type="ECO:0000256" key="5">
    <source>
        <dbReference type="ARBA" id="ARBA00023124"/>
    </source>
</evidence>
<dbReference type="GO" id="GO:0008233">
    <property type="term" value="F:peptidase activity"/>
    <property type="evidence" value="ECO:0007669"/>
    <property type="project" value="UniProtKB-KW"/>
</dbReference>
<evidence type="ECO:0000256" key="6">
    <source>
        <dbReference type="ARBA" id="ARBA00023125"/>
    </source>
</evidence>
<reference evidence="9 10" key="1">
    <citation type="submission" date="2014-04" db="EMBL/GenBank/DDBJ databases">
        <title>Draft genome sequence of Bacillus azotoformans MEV2011, a (co-) denitrifying strain unable to grow in the presence of oxygen.</title>
        <authorList>
            <person name="Nielsen M."/>
            <person name="Schreiber L."/>
            <person name="Finster K."/>
            <person name="Schramm A."/>
        </authorList>
    </citation>
    <scope>NUCLEOTIDE SEQUENCE [LARGE SCALE GENOMIC DNA]</scope>
    <source>
        <strain evidence="9 10">MEV2011</strain>
    </source>
</reference>
<dbReference type="SUPFAM" id="SSF143081">
    <property type="entry name" value="BB1717-like"/>
    <property type="match status" value="1"/>
</dbReference>
<dbReference type="GO" id="GO:0016829">
    <property type="term" value="F:lyase activity"/>
    <property type="evidence" value="ECO:0007669"/>
    <property type="project" value="UniProtKB-KW"/>
</dbReference>
<evidence type="ECO:0000313" key="10">
    <source>
        <dbReference type="Proteomes" id="UP000027936"/>
    </source>
</evidence>
<evidence type="ECO:0000313" key="9">
    <source>
        <dbReference type="EMBL" id="KEF37458.1"/>
    </source>
</evidence>
<sequence>MCGRFSLTAPLEEIIKLFNIVNGDELDYEISYNIAPSQNIFSIVSDGENNRGGFLRWGLVPSWAENPSIGYKMINARSETIDEKASFKNLLKRRRCLIVADGFYEWKKDDQGNKRPFRIVHKDNKLFAFAGLWDRWEKEGTVLYTCTIITTKPNEIMKDIHDRMPVILPEEAQKIWLDRGIQDTNQLKQLLIPYAAEEMIVYEVSPIVNSPKNNQMECIQSLE</sequence>
<dbReference type="Pfam" id="PF02586">
    <property type="entry name" value="SRAP"/>
    <property type="match status" value="1"/>
</dbReference>
<keyword evidence="5" id="KW-0190">Covalent protein-DNA linkage</keyword>
<dbReference type="AlphaFoldDB" id="A0A072NKK2"/>
<dbReference type="InterPro" id="IPR003738">
    <property type="entry name" value="SRAP"/>
</dbReference>
<keyword evidence="7" id="KW-0456">Lyase</keyword>
<dbReference type="OrthoDB" id="9782620at2"/>
<comment type="caution">
    <text evidence="9">The sequence shown here is derived from an EMBL/GenBank/DDBJ whole genome shotgun (WGS) entry which is preliminary data.</text>
</comment>
<keyword evidence="4 8" id="KW-0378">Hydrolase</keyword>
<name>A0A072NKK2_SCHAZ</name>
<keyword evidence="3" id="KW-0227">DNA damage</keyword>
<proteinExistence type="inferred from homology"/>
<dbReference type="PATRIC" id="fig|1348973.3.peg.3144"/>
<protein>
    <recommendedName>
        <fullName evidence="8">Abasic site processing protein</fullName>
        <ecNumber evidence="8">3.4.-.-</ecNumber>
    </recommendedName>
</protein>
<dbReference type="GO" id="GO:0003697">
    <property type="term" value="F:single-stranded DNA binding"/>
    <property type="evidence" value="ECO:0007669"/>
    <property type="project" value="InterPro"/>
</dbReference>